<keyword evidence="4" id="KW-0378">Hydrolase</keyword>
<dbReference type="Proteomes" id="UP000015453">
    <property type="component" value="Unassembled WGS sequence"/>
</dbReference>
<feature type="non-terminal residue" evidence="7">
    <location>
        <position position="177"/>
    </location>
</feature>
<keyword evidence="3 6" id="KW-0479">Metal-binding</keyword>
<sequence>RRGIIMIAHVGCGTWRSKLPERSESINPHEAWMRCSVDKFSEPHEASFCIPDSQSWESLPLSKQHSIRGKQIVLLRACCGSLCKYLMVACGRASVFVLRTKYGNDGVFVLDMRKVWDHGVGLICVREAGGKVSDWKGGEVELSGDEVVGRRELHPWGGILVSNGTILHDRMVEALCS</sequence>
<evidence type="ECO:0000313" key="7">
    <source>
        <dbReference type="EMBL" id="EPS68945.1"/>
    </source>
</evidence>
<name>S8CQD5_9LAMI</name>
<comment type="similarity">
    <text evidence="2">Belongs to the inositol monophosphatase superfamily.</text>
</comment>
<dbReference type="AlphaFoldDB" id="S8CQD5"/>
<dbReference type="PANTHER" id="PTHR43200:SF4">
    <property type="entry name" value="PAP-SPECIFIC PHOSPHATASE, MITOCHONDRIAL-RELATED"/>
    <property type="match status" value="1"/>
</dbReference>
<evidence type="ECO:0000256" key="4">
    <source>
        <dbReference type="ARBA" id="ARBA00022801"/>
    </source>
</evidence>
<dbReference type="Gene3D" id="3.40.190.80">
    <property type="match status" value="1"/>
</dbReference>
<evidence type="ECO:0000256" key="3">
    <source>
        <dbReference type="ARBA" id="ARBA00022723"/>
    </source>
</evidence>
<dbReference type="OrthoDB" id="411145at2759"/>
<dbReference type="InterPro" id="IPR000760">
    <property type="entry name" value="Inositol_monophosphatase-like"/>
</dbReference>
<reference evidence="7 8" key="1">
    <citation type="journal article" date="2013" name="BMC Genomics">
        <title>The miniature genome of a carnivorous plant Genlisea aurea contains a low number of genes and short non-coding sequences.</title>
        <authorList>
            <person name="Leushkin E.V."/>
            <person name="Sutormin R.A."/>
            <person name="Nabieva E.R."/>
            <person name="Penin A.A."/>
            <person name="Kondrashov A.S."/>
            <person name="Logacheva M.D."/>
        </authorList>
    </citation>
    <scope>NUCLEOTIDE SEQUENCE [LARGE SCALE GENOMIC DNA]</scope>
</reference>
<dbReference type="SUPFAM" id="SSF56655">
    <property type="entry name" value="Carbohydrate phosphatase"/>
    <property type="match status" value="1"/>
</dbReference>
<feature type="non-terminal residue" evidence="7">
    <location>
        <position position="1"/>
    </location>
</feature>
<comment type="cofactor">
    <cofactor evidence="1 6">
        <name>Mg(2+)</name>
        <dbReference type="ChEBI" id="CHEBI:18420"/>
    </cofactor>
</comment>
<dbReference type="PANTHER" id="PTHR43200">
    <property type="entry name" value="PHOSPHATASE"/>
    <property type="match status" value="1"/>
</dbReference>
<dbReference type="Pfam" id="PF00459">
    <property type="entry name" value="Inositol_P"/>
    <property type="match status" value="1"/>
</dbReference>
<dbReference type="GO" id="GO:0000103">
    <property type="term" value="P:sulfate assimilation"/>
    <property type="evidence" value="ECO:0007669"/>
    <property type="project" value="TreeGrafter"/>
</dbReference>
<evidence type="ECO:0000313" key="8">
    <source>
        <dbReference type="Proteomes" id="UP000015453"/>
    </source>
</evidence>
<evidence type="ECO:0000256" key="2">
    <source>
        <dbReference type="ARBA" id="ARBA00009759"/>
    </source>
</evidence>
<evidence type="ECO:0000256" key="6">
    <source>
        <dbReference type="PIRSR" id="PIRSR600760-2"/>
    </source>
</evidence>
<evidence type="ECO:0000256" key="5">
    <source>
        <dbReference type="ARBA" id="ARBA00022842"/>
    </source>
</evidence>
<dbReference type="GO" id="GO:0046872">
    <property type="term" value="F:metal ion binding"/>
    <property type="evidence" value="ECO:0007669"/>
    <property type="project" value="UniProtKB-KW"/>
</dbReference>
<dbReference type="InterPro" id="IPR051090">
    <property type="entry name" value="Inositol_monoP_superfamily"/>
</dbReference>
<protein>
    <submittedName>
        <fullName evidence="7">Uncharacterized protein</fullName>
    </submittedName>
</protein>
<gene>
    <name evidence="7" type="ORF">M569_05822</name>
</gene>
<keyword evidence="5 6" id="KW-0460">Magnesium</keyword>
<dbReference type="GO" id="GO:0008441">
    <property type="term" value="F:3'(2'),5'-bisphosphate nucleotidase activity"/>
    <property type="evidence" value="ECO:0007669"/>
    <property type="project" value="TreeGrafter"/>
</dbReference>
<accession>S8CQD5</accession>
<comment type="caution">
    <text evidence="7">The sequence shown here is derived from an EMBL/GenBank/DDBJ whole genome shotgun (WGS) entry which is preliminary data.</text>
</comment>
<keyword evidence="8" id="KW-1185">Reference proteome</keyword>
<dbReference type="EMBL" id="AUSU01002359">
    <property type="protein sequence ID" value="EPS68945.1"/>
    <property type="molecule type" value="Genomic_DNA"/>
</dbReference>
<evidence type="ECO:0000256" key="1">
    <source>
        <dbReference type="ARBA" id="ARBA00001946"/>
    </source>
</evidence>
<proteinExistence type="inferred from homology"/>
<organism evidence="7 8">
    <name type="scientific">Genlisea aurea</name>
    <dbReference type="NCBI Taxonomy" id="192259"/>
    <lineage>
        <taxon>Eukaryota</taxon>
        <taxon>Viridiplantae</taxon>
        <taxon>Streptophyta</taxon>
        <taxon>Embryophyta</taxon>
        <taxon>Tracheophyta</taxon>
        <taxon>Spermatophyta</taxon>
        <taxon>Magnoliopsida</taxon>
        <taxon>eudicotyledons</taxon>
        <taxon>Gunneridae</taxon>
        <taxon>Pentapetalae</taxon>
        <taxon>asterids</taxon>
        <taxon>lamiids</taxon>
        <taxon>Lamiales</taxon>
        <taxon>Lentibulariaceae</taxon>
        <taxon>Genlisea</taxon>
    </lineage>
</organism>
<feature type="binding site" evidence="6">
    <location>
        <position position="117"/>
    </location>
    <ligand>
        <name>Mg(2+)</name>
        <dbReference type="ChEBI" id="CHEBI:18420"/>
        <label>1</label>
        <note>catalytic</note>
    </ligand>
</feature>